<proteinExistence type="predicted"/>
<gene>
    <name evidence="1" type="ORF">NUU61_001367</name>
</gene>
<reference evidence="1" key="1">
    <citation type="submission" date="2022-11" db="EMBL/GenBank/DDBJ databases">
        <authorList>
            <person name="Petersen C."/>
        </authorList>
    </citation>
    <scope>NUCLEOTIDE SEQUENCE</scope>
    <source>
        <strain evidence="1">IBT 34128</strain>
    </source>
</reference>
<organism evidence="1 2">
    <name type="scientific">Penicillium alfredii</name>
    <dbReference type="NCBI Taxonomy" id="1506179"/>
    <lineage>
        <taxon>Eukaryota</taxon>
        <taxon>Fungi</taxon>
        <taxon>Dikarya</taxon>
        <taxon>Ascomycota</taxon>
        <taxon>Pezizomycotina</taxon>
        <taxon>Eurotiomycetes</taxon>
        <taxon>Eurotiomycetidae</taxon>
        <taxon>Eurotiales</taxon>
        <taxon>Aspergillaceae</taxon>
        <taxon>Penicillium</taxon>
    </lineage>
</organism>
<dbReference type="AlphaFoldDB" id="A0A9W9KN93"/>
<dbReference type="RefSeq" id="XP_056515216.1">
    <property type="nucleotide sequence ID" value="XM_056651949.1"/>
</dbReference>
<dbReference type="EMBL" id="JAPMSZ010000002">
    <property type="protein sequence ID" value="KAJ5111737.1"/>
    <property type="molecule type" value="Genomic_DNA"/>
</dbReference>
<evidence type="ECO:0000313" key="2">
    <source>
        <dbReference type="Proteomes" id="UP001141434"/>
    </source>
</evidence>
<dbReference type="GeneID" id="81391117"/>
<sequence>MSRIGLKMVGVIAKIETTTRAFLKLLLIRSLRNMIAPVDNQKTVQIMAFHRVTQPKWATEPRGRPKMTQNYGHR</sequence>
<evidence type="ECO:0000313" key="1">
    <source>
        <dbReference type="EMBL" id="KAJ5111737.1"/>
    </source>
</evidence>
<comment type="caution">
    <text evidence="1">The sequence shown here is derived from an EMBL/GenBank/DDBJ whole genome shotgun (WGS) entry which is preliminary data.</text>
</comment>
<protein>
    <submittedName>
        <fullName evidence="1">Uncharacterized protein</fullName>
    </submittedName>
</protein>
<keyword evidence="2" id="KW-1185">Reference proteome</keyword>
<accession>A0A9W9KN93</accession>
<dbReference type="Proteomes" id="UP001141434">
    <property type="component" value="Unassembled WGS sequence"/>
</dbReference>
<name>A0A9W9KN93_9EURO</name>
<reference evidence="1" key="2">
    <citation type="journal article" date="2023" name="IMA Fungus">
        <title>Comparative genomic study of the Penicillium genus elucidates a diverse pangenome and 15 lateral gene transfer events.</title>
        <authorList>
            <person name="Petersen C."/>
            <person name="Sorensen T."/>
            <person name="Nielsen M.R."/>
            <person name="Sondergaard T.E."/>
            <person name="Sorensen J.L."/>
            <person name="Fitzpatrick D.A."/>
            <person name="Frisvad J.C."/>
            <person name="Nielsen K.L."/>
        </authorList>
    </citation>
    <scope>NUCLEOTIDE SEQUENCE</scope>
    <source>
        <strain evidence="1">IBT 34128</strain>
    </source>
</reference>